<dbReference type="InterPro" id="IPR001242">
    <property type="entry name" value="Condensation_dom"/>
</dbReference>
<dbReference type="Pfam" id="PF00668">
    <property type="entry name" value="Condensation"/>
    <property type="match status" value="1"/>
</dbReference>
<dbReference type="InterPro" id="IPR020845">
    <property type="entry name" value="AMP-binding_CS"/>
</dbReference>
<dbReference type="PANTHER" id="PTHR45527">
    <property type="entry name" value="NONRIBOSOMAL PEPTIDE SYNTHETASE"/>
    <property type="match status" value="1"/>
</dbReference>
<keyword evidence="3" id="KW-0597">Phosphoprotein</keyword>
<dbReference type="Gene3D" id="3.30.300.30">
    <property type="match status" value="1"/>
</dbReference>
<dbReference type="GO" id="GO:0031177">
    <property type="term" value="F:phosphopantetheine binding"/>
    <property type="evidence" value="ECO:0007669"/>
    <property type="project" value="InterPro"/>
</dbReference>
<comment type="caution">
    <text evidence="6">The sequence shown here is derived from an EMBL/GenBank/DDBJ whole genome shotgun (WGS) entry which is preliminary data.</text>
</comment>
<evidence type="ECO:0000256" key="4">
    <source>
        <dbReference type="SAM" id="MobiDB-lite"/>
    </source>
</evidence>
<dbReference type="InterPro" id="IPR020806">
    <property type="entry name" value="PKS_PP-bd"/>
</dbReference>
<evidence type="ECO:0000259" key="5">
    <source>
        <dbReference type="PROSITE" id="PS50075"/>
    </source>
</evidence>
<feature type="domain" description="Carrier" evidence="5">
    <location>
        <begin position="965"/>
        <end position="1041"/>
    </location>
</feature>
<comment type="cofactor">
    <cofactor evidence="1">
        <name>pantetheine 4'-phosphate</name>
        <dbReference type="ChEBI" id="CHEBI:47942"/>
    </cofactor>
</comment>
<dbReference type="InterPro" id="IPR009081">
    <property type="entry name" value="PP-bd_ACP"/>
</dbReference>
<dbReference type="SUPFAM" id="SSF52777">
    <property type="entry name" value="CoA-dependent acyltransferases"/>
    <property type="match status" value="2"/>
</dbReference>
<dbReference type="PANTHER" id="PTHR45527:SF1">
    <property type="entry name" value="FATTY ACID SYNTHASE"/>
    <property type="match status" value="1"/>
</dbReference>
<dbReference type="EMBL" id="BJMM01000017">
    <property type="protein sequence ID" value="GEB51041.1"/>
    <property type="molecule type" value="Genomic_DNA"/>
</dbReference>
<keyword evidence="2" id="KW-0596">Phosphopantetheine</keyword>
<dbReference type="GO" id="GO:0017000">
    <property type="term" value="P:antibiotic biosynthetic process"/>
    <property type="evidence" value="ECO:0007669"/>
    <property type="project" value="UniProtKB-ARBA"/>
</dbReference>
<feature type="compositionally biased region" description="Polar residues" evidence="4">
    <location>
        <begin position="955"/>
        <end position="967"/>
    </location>
</feature>
<gene>
    <name evidence="6" type="ORF">SCA03_35920</name>
</gene>
<reference evidence="6 7" key="1">
    <citation type="submission" date="2019-06" db="EMBL/GenBank/DDBJ databases">
        <title>Whole genome shotgun sequence of Streptomyces cacaoi subsp. cacaoi NBRC 12748.</title>
        <authorList>
            <person name="Hosoyama A."/>
            <person name="Uohara A."/>
            <person name="Ohji S."/>
            <person name="Ichikawa N."/>
        </authorList>
    </citation>
    <scope>NUCLEOTIDE SEQUENCE [LARGE SCALE GENOMIC DNA]</scope>
    <source>
        <strain evidence="6 7">NBRC 12748</strain>
    </source>
</reference>
<dbReference type="GO" id="GO:0044550">
    <property type="term" value="P:secondary metabolite biosynthetic process"/>
    <property type="evidence" value="ECO:0007669"/>
    <property type="project" value="TreeGrafter"/>
</dbReference>
<dbReference type="SMART" id="SM00823">
    <property type="entry name" value="PKS_PP"/>
    <property type="match status" value="1"/>
</dbReference>
<dbReference type="PROSITE" id="PS00455">
    <property type="entry name" value="AMP_BINDING"/>
    <property type="match status" value="1"/>
</dbReference>
<dbReference type="NCBIfam" id="TIGR01733">
    <property type="entry name" value="AA-adenyl-dom"/>
    <property type="match status" value="1"/>
</dbReference>
<dbReference type="Gene3D" id="3.40.50.12780">
    <property type="entry name" value="N-terminal domain of ligase-like"/>
    <property type="match status" value="1"/>
</dbReference>
<evidence type="ECO:0000256" key="1">
    <source>
        <dbReference type="ARBA" id="ARBA00001957"/>
    </source>
</evidence>
<dbReference type="InterPro" id="IPR042099">
    <property type="entry name" value="ANL_N_sf"/>
</dbReference>
<dbReference type="CDD" id="cd17643">
    <property type="entry name" value="A_NRPS_Cytc1-like"/>
    <property type="match status" value="1"/>
</dbReference>
<name>A0A4Y3R0H3_STRCI</name>
<dbReference type="Gene3D" id="1.10.1200.10">
    <property type="entry name" value="ACP-like"/>
    <property type="match status" value="1"/>
</dbReference>
<dbReference type="GO" id="GO:0003824">
    <property type="term" value="F:catalytic activity"/>
    <property type="evidence" value="ECO:0007669"/>
    <property type="project" value="InterPro"/>
</dbReference>
<dbReference type="Pfam" id="PF00501">
    <property type="entry name" value="AMP-binding"/>
    <property type="match status" value="1"/>
</dbReference>
<evidence type="ECO:0000313" key="7">
    <source>
        <dbReference type="Proteomes" id="UP000319210"/>
    </source>
</evidence>
<dbReference type="InterPro" id="IPR023213">
    <property type="entry name" value="CAT-like_dom_sf"/>
</dbReference>
<dbReference type="GO" id="GO:0008610">
    <property type="term" value="P:lipid biosynthetic process"/>
    <property type="evidence" value="ECO:0007669"/>
    <property type="project" value="UniProtKB-ARBA"/>
</dbReference>
<dbReference type="Pfam" id="PF00550">
    <property type="entry name" value="PP-binding"/>
    <property type="match status" value="1"/>
</dbReference>
<organism evidence="6 7">
    <name type="scientific">Streptomyces cacaoi</name>
    <dbReference type="NCBI Taxonomy" id="1898"/>
    <lineage>
        <taxon>Bacteria</taxon>
        <taxon>Bacillati</taxon>
        <taxon>Actinomycetota</taxon>
        <taxon>Actinomycetes</taxon>
        <taxon>Kitasatosporales</taxon>
        <taxon>Streptomycetaceae</taxon>
        <taxon>Streptomyces</taxon>
    </lineage>
</organism>
<dbReference type="FunFam" id="3.40.50.980:FF:000002">
    <property type="entry name" value="Enterobactin synthetase component F"/>
    <property type="match status" value="1"/>
</dbReference>
<dbReference type="SUPFAM" id="SSF47336">
    <property type="entry name" value="ACP-like"/>
    <property type="match status" value="1"/>
</dbReference>
<evidence type="ECO:0000313" key="6">
    <source>
        <dbReference type="EMBL" id="GEB51041.1"/>
    </source>
</evidence>
<evidence type="ECO:0000256" key="3">
    <source>
        <dbReference type="ARBA" id="ARBA00022553"/>
    </source>
</evidence>
<dbReference type="InterPro" id="IPR010071">
    <property type="entry name" value="AA_adenyl_dom"/>
</dbReference>
<dbReference type="Pfam" id="PF13193">
    <property type="entry name" value="AMP-binding_C"/>
    <property type="match status" value="1"/>
</dbReference>
<evidence type="ECO:0000256" key="2">
    <source>
        <dbReference type="ARBA" id="ARBA00022450"/>
    </source>
</evidence>
<dbReference type="AlphaFoldDB" id="A0A4Y3R0H3"/>
<proteinExistence type="predicted"/>
<dbReference type="SUPFAM" id="SSF56801">
    <property type="entry name" value="Acetyl-CoA synthetase-like"/>
    <property type="match status" value="1"/>
</dbReference>
<dbReference type="GO" id="GO:0043041">
    <property type="term" value="P:amino acid activation for nonribosomal peptide biosynthetic process"/>
    <property type="evidence" value="ECO:0007669"/>
    <property type="project" value="TreeGrafter"/>
</dbReference>
<dbReference type="InterPro" id="IPR036736">
    <property type="entry name" value="ACP-like_sf"/>
</dbReference>
<sequence length="1046" mass="114785">MTECRSARPATPAQLKLYTHTQLFTNNAAFNLAGAYRITGDVDIDRLRIALARLGRGIRALNTVFEQQGGQVLAVHRPGPEPCAEDIPLVRLSGDQREEVARRLAERADTPLPPDAPEQYHFTLYQDDHAVYAALLFSHIVLDGYSYFNFVAELERLYADPDAELSPATQDDPSDLVAPLPPRPDAVAFFRKHLEHLTTFGDDRLQGRRAPDGGLLGEERRLRLDAAASDYIRQQAKDLGCTPFSYFLAAYLVAYARCTGGRQLVTGLPLAGRRGLRQKQAYGYFVNTLPLAVDLTEHDTFADLCRSVQATTTGMLRHQNFDLAAAAREVCPRAVGGILSTDSTFTYYKEPLQLRLAGCEVEWLIQPRRLVKYPLSMNVEDFGSSFTVNVECSHEQWATDPLSVMRTVLDSVQDDPGIAVTDIPALSPQAEAELDYLANPHTARPAYAVDRSLDAWFTKIARQLPGRTAVTAGDDRLTYAELDELSDRIAARLVREVPGPHVGIAMRRGTALIAAILGVLKARKAYVPLDPGSPAARIEQILHSFPDGLPVIEDEARWQDLGTTSLHAGDLLAPGPAGPVPQQPADPDADAYVIFTSGSTSRPKGVQVAHRNVMRLMRSTEEHFGFGPCDVWSLFHSYAFDFSVWEIFGALLYGGRLAVVPETVAKSPDSFRDFLVREQVTVLNQTPSAFGQLLKVLRPEDRDALALRYVVFGGEALRYAALQPWFELMGRRARLINMYGITETTVHVTYHPVTEQDAQYETASAIGRPLSDLTVRVVDEDGHLCPPCVPGEMIIGGAGVTRGYLARPDLTAERYPVHDGAVVYRSGDLGLVRPDGTLVHLGRIDKQVQLRGFRIELGEVESALLSLPGAQECVVRLDERDADHPALVAFLAGRGLPGDAEVRSVLRRLLPPYMMPSRIVRVDALPLTVNGKVDDGALPWPPSATDAVPRPAADSVSTAESASIPDSASTVDAVEDVWRSVLPAARFGPDDNFFDIGGSSMHVVEVHRRLQERLGVDGLEMIELFTHTTTRQLAAHIDDIRGTTHA</sequence>
<dbReference type="InterPro" id="IPR000873">
    <property type="entry name" value="AMP-dep_synth/lig_dom"/>
</dbReference>
<dbReference type="Proteomes" id="UP000319210">
    <property type="component" value="Unassembled WGS sequence"/>
</dbReference>
<dbReference type="GO" id="GO:0005737">
    <property type="term" value="C:cytoplasm"/>
    <property type="evidence" value="ECO:0007669"/>
    <property type="project" value="TreeGrafter"/>
</dbReference>
<dbReference type="Gene3D" id="3.30.559.30">
    <property type="entry name" value="Nonribosomal peptide synthetase, condensation domain"/>
    <property type="match status" value="1"/>
</dbReference>
<dbReference type="RefSeq" id="WP_158102228.1">
    <property type="nucleotide sequence ID" value="NZ_BJMM01000017.1"/>
</dbReference>
<dbReference type="InterPro" id="IPR025110">
    <property type="entry name" value="AMP-bd_C"/>
</dbReference>
<dbReference type="InterPro" id="IPR045851">
    <property type="entry name" value="AMP-bd_C_sf"/>
</dbReference>
<feature type="region of interest" description="Disordered" evidence="4">
    <location>
        <begin position="938"/>
        <end position="967"/>
    </location>
</feature>
<protein>
    <recommendedName>
        <fullName evidence="5">Carrier domain-containing protein</fullName>
    </recommendedName>
</protein>
<keyword evidence="7" id="KW-1185">Reference proteome</keyword>
<accession>A0A4Y3R0H3</accession>
<dbReference type="PROSITE" id="PS50075">
    <property type="entry name" value="CARRIER"/>
    <property type="match status" value="1"/>
</dbReference>
<dbReference type="Gene3D" id="3.30.559.10">
    <property type="entry name" value="Chloramphenicol acetyltransferase-like domain"/>
    <property type="match status" value="1"/>
</dbReference>